<reference evidence="3" key="3">
    <citation type="submission" date="2015-04" db="UniProtKB">
        <authorList>
            <consortium name="EnsemblPlants"/>
        </authorList>
    </citation>
    <scope>IDENTIFICATION</scope>
    <source>
        <strain evidence="3">cv. Jemalong A17</strain>
    </source>
</reference>
<accession>G7ZXG0</accession>
<dbReference type="EMBL" id="CM001222">
    <property type="protein sequence ID" value="KEH25821.1"/>
    <property type="molecule type" value="Genomic_DNA"/>
</dbReference>
<sequence>MRGRGYPNPSGTAMRFNFSSPLGMGRVTGKYMRIGYGDGEGKTRPHPAPLPCLRVVLEVVVGKAKCYDLYVLRVGMESTGLFVEMTDGFTMMFCCYSSCCAGFRVLSFSYFCSAVGLQVVPAIVFVVFALLEVAVGFFWSLTAGCCLRLEEVL</sequence>
<keyword evidence="4" id="KW-1185">Reference proteome</keyword>
<dbReference type="Proteomes" id="UP000002051">
    <property type="component" value="Chromosome 6"/>
</dbReference>
<evidence type="ECO:0000313" key="2">
    <source>
        <dbReference type="EMBL" id="KEH25821.1"/>
    </source>
</evidence>
<evidence type="ECO:0000256" key="1">
    <source>
        <dbReference type="SAM" id="Phobius"/>
    </source>
</evidence>
<gene>
    <name evidence="2" type="ordered locus">MTR_6g034845</name>
</gene>
<evidence type="ECO:0000313" key="4">
    <source>
        <dbReference type="Proteomes" id="UP000002051"/>
    </source>
</evidence>
<keyword evidence="1" id="KW-1133">Transmembrane helix</keyword>
<dbReference type="AlphaFoldDB" id="G7ZXG0"/>
<keyword evidence="1 2" id="KW-0812">Transmembrane</keyword>
<reference evidence="2 4" key="1">
    <citation type="journal article" date="2011" name="Nature">
        <title>The Medicago genome provides insight into the evolution of rhizobial symbioses.</title>
        <authorList>
            <person name="Young N.D."/>
            <person name="Debelle F."/>
            <person name="Oldroyd G.E."/>
            <person name="Geurts R."/>
            <person name="Cannon S.B."/>
            <person name="Udvardi M.K."/>
            <person name="Benedito V.A."/>
            <person name="Mayer K.F."/>
            <person name="Gouzy J."/>
            <person name="Schoof H."/>
            <person name="Van de Peer Y."/>
            <person name="Proost S."/>
            <person name="Cook D.R."/>
            <person name="Meyers B.C."/>
            <person name="Spannagl M."/>
            <person name="Cheung F."/>
            <person name="De Mita S."/>
            <person name="Krishnakumar V."/>
            <person name="Gundlach H."/>
            <person name="Zhou S."/>
            <person name="Mudge J."/>
            <person name="Bharti A.K."/>
            <person name="Murray J.D."/>
            <person name="Naoumkina M.A."/>
            <person name="Rosen B."/>
            <person name="Silverstein K.A."/>
            <person name="Tang H."/>
            <person name="Rombauts S."/>
            <person name="Zhao P.X."/>
            <person name="Zhou P."/>
            <person name="Barbe V."/>
            <person name="Bardou P."/>
            <person name="Bechner M."/>
            <person name="Bellec A."/>
            <person name="Berger A."/>
            <person name="Berges H."/>
            <person name="Bidwell S."/>
            <person name="Bisseling T."/>
            <person name="Choisne N."/>
            <person name="Couloux A."/>
            <person name="Denny R."/>
            <person name="Deshpande S."/>
            <person name="Dai X."/>
            <person name="Doyle J.J."/>
            <person name="Dudez A.M."/>
            <person name="Farmer A.D."/>
            <person name="Fouteau S."/>
            <person name="Franken C."/>
            <person name="Gibelin C."/>
            <person name="Gish J."/>
            <person name="Goldstein S."/>
            <person name="Gonzalez A.J."/>
            <person name="Green P.J."/>
            <person name="Hallab A."/>
            <person name="Hartog M."/>
            <person name="Hua A."/>
            <person name="Humphray S.J."/>
            <person name="Jeong D.H."/>
            <person name="Jing Y."/>
            <person name="Jocker A."/>
            <person name="Kenton S.M."/>
            <person name="Kim D.J."/>
            <person name="Klee K."/>
            <person name="Lai H."/>
            <person name="Lang C."/>
            <person name="Lin S."/>
            <person name="Macmil S.L."/>
            <person name="Magdelenat G."/>
            <person name="Matthews L."/>
            <person name="McCorrison J."/>
            <person name="Monaghan E.L."/>
            <person name="Mun J.H."/>
            <person name="Najar F.Z."/>
            <person name="Nicholson C."/>
            <person name="Noirot C."/>
            <person name="O'Bleness M."/>
            <person name="Paule C.R."/>
            <person name="Poulain J."/>
            <person name="Prion F."/>
            <person name="Qin B."/>
            <person name="Qu C."/>
            <person name="Retzel E.F."/>
            <person name="Riddle C."/>
            <person name="Sallet E."/>
            <person name="Samain S."/>
            <person name="Samson N."/>
            <person name="Sanders I."/>
            <person name="Saurat O."/>
            <person name="Scarpelli C."/>
            <person name="Schiex T."/>
            <person name="Segurens B."/>
            <person name="Severin A.J."/>
            <person name="Sherrier D.J."/>
            <person name="Shi R."/>
            <person name="Sims S."/>
            <person name="Singer S.R."/>
            <person name="Sinharoy S."/>
            <person name="Sterck L."/>
            <person name="Viollet A."/>
            <person name="Wang B.B."/>
            <person name="Wang K."/>
            <person name="Wang M."/>
            <person name="Wang X."/>
            <person name="Warfsmann J."/>
            <person name="Weissenbach J."/>
            <person name="White D.D."/>
            <person name="White J.D."/>
            <person name="Wiley G.B."/>
            <person name="Wincker P."/>
            <person name="Xing Y."/>
            <person name="Yang L."/>
            <person name="Yao Z."/>
            <person name="Ying F."/>
            <person name="Zhai J."/>
            <person name="Zhou L."/>
            <person name="Zuber A."/>
            <person name="Denarie J."/>
            <person name="Dixon R.A."/>
            <person name="May G.D."/>
            <person name="Schwartz D.C."/>
            <person name="Rogers J."/>
            <person name="Quetier F."/>
            <person name="Town C.D."/>
            <person name="Roe B.A."/>
        </authorList>
    </citation>
    <scope>NUCLEOTIDE SEQUENCE [LARGE SCALE GENOMIC DNA]</scope>
    <source>
        <strain evidence="2">A17</strain>
        <strain evidence="3 4">cv. Jemalong A17</strain>
    </source>
</reference>
<evidence type="ECO:0000313" key="3">
    <source>
        <dbReference type="EnsemblPlants" id="KEH25821"/>
    </source>
</evidence>
<dbReference type="PaxDb" id="3880-AES83898"/>
<proteinExistence type="predicted"/>
<name>G7ZXG0_MEDTR</name>
<organism evidence="2 4">
    <name type="scientific">Medicago truncatula</name>
    <name type="common">Barrel medic</name>
    <name type="synonym">Medicago tribuloides</name>
    <dbReference type="NCBI Taxonomy" id="3880"/>
    <lineage>
        <taxon>Eukaryota</taxon>
        <taxon>Viridiplantae</taxon>
        <taxon>Streptophyta</taxon>
        <taxon>Embryophyta</taxon>
        <taxon>Tracheophyta</taxon>
        <taxon>Spermatophyta</taxon>
        <taxon>Magnoliopsida</taxon>
        <taxon>eudicotyledons</taxon>
        <taxon>Gunneridae</taxon>
        <taxon>Pentapetalae</taxon>
        <taxon>rosids</taxon>
        <taxon>fabids</taxon>
        <taxon>Fabales</taxon>
        <taxon>Fabaceae</taxon>
        <taxon>Papilionoideae</taxon>
        <taxon>50 kb inversion clade</taxon>
        <taxon>NPAAA clade</taxon>
        <taxon>Hologalegina</taxon>
        <taxon>IRL clade</taxon>
        <taxon>Trifolieae</taxon>
        <taxon>Medicago</taxon>
    </lineage>
</organism>
<reference evidence="2 4" key="2">
    <citation type="journal article" date="2014" name="BMC Genomics">
        <title>An improved genome release (version Mt4.0) for the model legume Medicago truncatula.</title>
        <authorList>
            <person name="Tang H."/>
            <person name="Krishnakumar V."/>
            <person name="Bidwell S."/>
            <person name="Rosen B."/>
            <person name="Chan A."/>
            <person name="Zhou S."/>
            <person name="Gentzbittel L."/>
            <person name="Childs K.L."/>
            <person name="Yandell M."/>
            <person name="Gundlach H."/>
            <person name="Mayer K.F."/>
            <person name="Schwartz D.C."/>
            <person name="Town C.D."/>
        </authorList>
    </citation>
    <scope>GENOME REANNOTATION</scope>
    <source>
        <strain evidence="2">A17</strain>
        <strain evidence="3 4">cv. Jemalong A17</strain>
    </source>
</reference>
<keyword evidence="1" id="KW-0472">Membrane</keyword>
<dbReference type="EnsemblPlants" id="KEH25821">
    <property type="protein sequence ID" value="KEH25821"/>
    <property type="gene ID" value="MTR_6g034845"/>
</dbReference>
<feature type="transmembrane region" description="Helical" evidence="1">
    <location>
        <begin position="119"/>
        <end position="141"/>
    </location>
</feature>
<dbReference type="HOGENOM" id="CLU_1715977_0_0_1"/>
<protein>
    <submittedName>
        <fullName evidence="2">Transmembrane protein, putative</fullName>
    </submittedName>
</protein>